<sequence>MLIIASIMLSTMGRAHDIAILAKQNNRECPFSDGQTSIKIELIG</sequence>
<gene>
    <name evidence="1" type="ORF">CZ787_01225</name>
</gene>
<name>A0A1R4HP42_9GAMM</name>
<accession>A0A1R4HP42</accession>
<evidence type="ECO:0000313" key="2">
    <source>
        <dbReference type="Proteomes" id="UP000196331"/>
    </source>
</evidence>
<dbReference type="Proteomes" id="UP000196331">
    <property type="component" value="Unassembled WGS sequence"/>
</dbReference>
<dbReference type="EMBL" id="FUKM01000003">
    <property type="protein sequence ID" value="SJN09309.1"/>
    <property type="molecule type" value="Genomic_DNA"/>
</dbReference>
<comment type="caution">
    <text evidence="1">The sequence shown here is derived from an EMBL/GenBank/DDBJ whole genome shotgun (WGS) entry which is preliminary data.</text>
</comment>
<evidence type="ECO:0000313" key="1">
    <source>
        <dbReference type="EMBL" id="SJN09309.1"/>
    </source>
</evidence>
<reference evidence="1 2" key="1">
    <citation type="submission" date="2017-02" db="EMBL/GenBank/DDBJ databases">
        <authorList>
            <person name="Dridi B."/>
        </authorList>
    </citation>
    <scope>NUCLEOTIDE SEQUENCE [LARGE SCALE GENOMIC DNA]</scope>
    <source>
        <strain evidence="1 2">JB380</strain>
    </source>
</reference>
<organism evidence="1 2">
    <name type="scientific">Halomonas citrativorans</name>
    <dbReference type="NCBI Taxonomy" id="2742612"/>
    <lineage>
        <taxon>Bacteria</taxon>
        <taxon>Pseudomonadati</taxon>
        <taxon>Pseudomonadota</taxon>
        <taxon>Gammaproteobacteria</taxon>
        <taxon>Oceanospirillales</taxon>
        <taxon>Halomonadaceae</taxon>
        <taxon>Halomonas</taxon>
    </lineage>
</organism>
<dbReference type="AlphaFoldDB" id="A0A1R4HP42"/>
<protein>
    <submittedName>
        <fullName evidence="1">Uncharacterized protein</fullName>
    </submittedName>
</protein>
<proteinExistence type="predicted"/>